<comment type="caution">
    <text evidence="1">The sequence shown here is derived from an EMBL/GenBank/DDBJ whole genome shotgun (WGS) entry which is preliminary data.</text>
</comment>
<dbReference type="PANTHER" id="PTHR34374:SF1">
    <property type="entry name" value="LARGE RIBOSOMAL RNA SUBUNIT ACCUMULATION PROTEIN YCED HOMOLOG 1, CHLOROPLASTIC"/>
    <property type="match status" value="1"/>
</dbReference>
<protein>
    <recommendedName>
        <fullName evidence="3">DUF177 domain-containing protein</fullName>
    </recommendedName>
</protein>
<dbReference type="Pfam" id="PF02620">
    <property type="entry name" value="YceD"/>
    <property type="match status" value="1"/>
</dbReference>
<dbReference type="EMBL" id="LSRS01000001">
    <property type="protein sequence ID" value="KAF1086740.1"/>
    <property type="molecule type" value="Genomic_DNA"/>
</dbReference>
<organism evidence="1 2">
    <name type="scientific">Sporotomaculum syntrophicum</name>
    <dbReference type="NCBI Taxonomy" id="182264"/>
    <lineage>
        <taxon>Bacteria</taxon>
        <taxon>Bacillati</taxon>
        <taxon>Bacillota</taxon>
        <taxon>Clostridia</taxon>
        <taxon>Eubacteriales</taxon>
        <taxon>Desulfallaceae</taxon>
        <taxon>Sporotomaculum</taxon>
    </lineage>
</organism>
<dbReference type="OrthoDB" id="9790372at2"/>
<sequence>MPFLNVERLKKVKGERRKVTFTDSLPALLLDDNEFIFVEPAQFALTLTNVGNSAINVEGEVQVALKVPCNRCLQNFVLNLNLPFSETYYEKNQPTHSGQTEEWIAYSGDVINITPEVMTTVIMNLPMRFICSEQCQGLCPVCGVDLNQEQCSCIQQDIDPRLAKLQELMKS</sequence>
<reference evidence="1" key="1">
    <citation type="submission" date="2016-02" db="EMBL/GenBank/DDBJ databases">
        <title>Draft Genome Sequence of Sporotomaculum syntrophicum Strain FB, a Syntrophic Benzoate Degrader.</title>
        <authorList>
            <person name="Nobu M.K."/>
            <person name="Narihiro T."/>
            <person name="Qiu Y.-L."/>
            <person name="Ohashi A."/>
            <person name="Liu W.-T."/>
            <person name="Yuji S."/>
        </authorList>
    </citation>
    <scope>NUCLEOTIDE SEQUENCE</scope>
    <source>
        <strain evidence="1">FB</strain>
    </source>
</reference>
<dbReference type="InterPro" id="IPR003772">
    <property type="entry name" value="YceD"/>
</dbReference>
<evidence type="ECO:0008006" key="3">
    <source>
        <dbReference type="Google" id="ProtNLM"/>
    </source>
</evidence>
<dbReference type="Proteomes" id="UP000798488">
    <property type="component" value="Unassembled WGS sequence"/>
</dbReference>
<name>A0A9D3AXI1_9FIRM</name>
<dbReference type="AlphaFoldDB" id="A0A9D3AXI1"/>
<evidence type="ECO:0000313" key="1">
    <source>
        <dbReference type="EMBL" id="KAF1086740.1"/>
    </source>
</evidence>
<proteinExistence type="predicted"/>
<dbReference type="PANTHER" id="PTHR34374">
    <property type="entry name" value="LARGE RIBOSOMAL RNA SUBUNIT ACCUMULATION PROTEIN YCED HOMOLOG 1, CHLOROPLASTIC"/>
    <property type="match status" value="1"/>
</dbReference>
<accession>A0A9D3AXI1</accession>
<evidence type="ECO:0000313" key="2">
    <source>
        <dbReference type="Proteomes" id="UP000798488"/>
    </source>
</evidence>
<dbReference type="RefSeq" id="WP_161820865.1">
    <property type="nucleotide sequence ID" value="NZ_LSRS01000001.1"/>
</dbReference>
<gene>
    <name evidence="1" type="ORF">SPSYN_00459</name>
</gene>
<keyword evidence="2" id="KW-1185">Reference proteome</keyword>